<dbReference type="Gene3D" id="1.10.10.1320">
    <property type="entry name" value="Anti-sigma factor, zinc-finger domain"/>
    <property type="match status" value="1"/>
</dbReference>
<dbReference type="InterPro" id="IPR041916">
    <property type="entry name" value="Anti_sigma_zinc_sf"/>
</dbReference>
<evidence type="ECO:0000313" key="2">
    <source>
        <dbReference type="Proteomes" id="UP000777784"/>
    </source>
</evidence>
<dbReference type="EMBL" id="JAHJDP010000023">
    <property type="protein sequence ID" value="MBU2690134.1"/>
    <property type="molecule type" value="Genomic_DNA"/>
</dbReference>
<accession>A0A948RUV9</accession>
<gene>
    <name evidence="1" type="ORF">KJ970_04340</name>
</gene>
<proteinExistence type="predicted"/>
<dbReference type="AlphaFoldDB" id="A0A948RUV9"/>
<sequence length="175" mass="19269">MRCDQVKAILDTYNSGVCAPEEARLIEQHLKQCDLCRAEARERRRIINFLHDFGESDPPDGFHARVLLAAERKIMFDRESLFESLLRPLEWWRVAGRGLRAATLAASALGVILGGLMGSQLFNAPPGASTEGVNDERGVAQLLYGEDCLGASPEGSLLESYLALVADLAAQERER</sequence>
<reference evidence="1" key="1">
    <citation type="submission" date="2021-05" db="EMBL/GenBank/DDBJ databases">
        <title>Energy efficiency and biological interactions define the core microbiome of deep oligotrophic groundwater.</title>
        <authorList>
            <person name="Mehrshad M."/>
            <person name="Lopez-Fernandez M."/>
            <person name="Bell E."/>
            <person name="Bernier-Latmani R."/>
            <person name="Bertilsson S."/>
            <person name="Dopson M."/>
        </authorList>
    </citation>
    <scope>NUCLEOTIDE SEQUENCE</scope>
    <source>
        <strain evidence="1">Modern_marine.mb.64</strain>
    </source>
</reference>
<comment type="caution">
    <text evidence="1">The sequence shown here is derived from an EMBL/GenBank/DDBJ whole genome shotgun (WGS) entry which is preliminary data.</text>
</comment>
<organism evidence="1 2">
    <name type="scientific">Eiseniibacteriota bacterium</name>
    <dbReference type="NCBI Taxonomy" id="2212470"/>
    <lineage>
        <taxon>Bacteria</taxon>
        <taxon>Candidatus Eiseniibacteriota</taxon>
    </lineage>
</organism>
<evidence type="ECO:0000313" key="1">
    <source>
        <dbReference type="EMBL" id="MBU2690134.1"/>
    </source>
</evidence>
<dbReference type="Proteomes" id="UP000777784">
    <property type="component" value="Unassembled WGS sequence"/>
</dbReference>
<name>A0A948RUV9_UNCEI</name>
<evidence type="ECO:0008006" key="3">
    <source>
        <dbReference type="Google" id="ProtNLM"/>
    </source>
</evidence>
<protein>
    <recommendedName>
        <fullName evidence="3">Zinc-finger domain-containing protein</fullName>
    </recommendedName>
</protein>